<dbReference type="PANTHER" id="PTHR45947:SF3">
    <property type="entry name" value="SULFOQUINOVOSYL TRANSFERASE SQD2"/>
    <property type="match status" value="1"/>
</dbReference>
<comment type="caution">
    <text evidence="3">The sequence shown here is derived from an EMBL/GenBank/DDBJ whole genome shotgun (WGS) entry which is preliminary data.</text>
</comment>
<dbReference type="PANTHER" id="PTHR45947">
    <property type="entry name" value="SULFOQUINOVOSYL TRANSFERASE SQD2"/>
    <property type="match status" value="1"/>
</dbReference>
<dbReference type="InterPro" id="IPR050194">
    <property type="entry name" value="Glycosyltransferase_grp1"/>
</dbReference>
<feature type="domain" description="Glycosyl transferase family 1" evidence="1">
    <location>
        <begin position="196"/>
        <end position="307"/>
    </location>
</feature>
<dbReference type="AlphaFoldDB" id="A0A0N1EY54"/>
<dbReference type="RefSeq" id="WP_054212020.1">
    <property type="nucleotide sequence ID" value="NZ_LGSZ01000095.1"/>
</dbReference>
<dbReference type="PATRIC" id="fig|1526658.3.peg.4821"/>
<evidence type="ECO:0000259" key="1">
    <source>
        <dbReference type="Pfam" id="PF00534"/>
    </source>
</evidence>
<protein>
    <recommendedName>
        <fullName evidence="5">Glycosyl transferase family 1</fullName>
    </recommendedName>
</protein>
<dbReference type="EMBL" id="LGSZ01000095">
    <property type="protein sequence ID" value="KPH73671.1"/>
    <property type="molecule type" value="Genomic_DNA"/>
</dbReference>
<dbReference type="InterPro" id="IPR028098">
    <property type="entry name" value="Glyco_trans_4-like_N"/>
</dbReference>
<dbReference type="Gene3D" id="3.40.50.2000">
    <property type="entry name" value="Glycogen Phosphorylase B"/>
    <property type="match status" value="2"/>
</dbReference>
<evidence type="ECO:0000313" key="3">
    <source>
        <dbReference type="EMBL" id="KPH73671.1"/>
    </source>
</evidence>
<evidence type="ECO:0008006" key="5">
    <source>
        <dbReference type="Google" id="ProtNLM"/>
    </source>
</evidence>
<dbReference type="Proteomes" id="UP000037822">
    <property type="component" value="Unassembled WGS sequence"/>
</dbReference>
<name>A0A0N1EY54_9HYPH</name>
<dbReference type="InterPro" id="IPR001296">
    <property type="entry name" value="Glyco_trans_1"/>
</dbReference>
<dbReference type="Pfam" id="PF13439">
    <property type="entry name" value="Glyco_transf_4"/>
    <property type="match status" value="1"/>
</dbReference>
<keyword evidence="4" id="KW-1185">Reference proteome</keyword>
<organism evidence="3 4">
    <name type="scientific">Bosea vaviloviae</name>
    <dbReference type="NCBI Taxonomy" id="1526658"/>
    <lineage>
        <taxon>Bacteria</taxon>
        <taxon>Pseudomonadati</taxon>
        <taxon>Pseudomonadota</taxon>
        <taxon>Alphaproteobacteria</taxon>
        <taxon>Hyphomicrobiales</taxon>
        <taxon>Boseaceae</taxon>
        <taxon>Bosea</taxon>
    </lineage>
</organism>
<dbReference type="CDD" id="cd03801">
    <property type="entry name" value="GT4_PimA-like"/>
    <property type="match status" value="1"/>
</dbReference>
<reference evidence="3 4" key="1">
    <citation type="submission" date="2015-07" db="EMBL/GenBank/DDBJ databases">
        <title>Whole genome sequencing of Bosea vaviloviae isolated from cave pool.</title>
        <authorList>
            <person name="Tan N.E.H."/>
            <person name="Lee Y.P."/>
            <person name="Gan H.M."/>
            <person name="Barton H."/>
            <person name="Savka M.A."/>
        </authorList>
    </citation>
    <scope>NUCLEOTIDE SEQUENCE [LARGE SCALE GENOMIC DNA]</scope>
    <source>
        <strain evidence="3 4">SD260</strain>
    </source>
</reference>
<dbReference type="SUPFAM" id="SSF53756">
    <property type="entry name" value="UDP-Glycosyltransferase/glycogen phosphorylase"/>
    <property type="match status" value="1"/>
</dbReference>
<accession>A0A0N1EY54</accession>
<gene>
    <name evidence="3" type="ORF">AE618_26395</name>
</gene>
<evidence type="ECO:0000313" key="4">
    <source>
        <dbReference type="Proteomes" id="UP000037822"/>
    </source>
</evidence>
<dbReference type="Pfam" id="PF00534">
    <property type="entry name" value="Glycos_transf_1"/>
    <property type="match status" value="1"/>
</dbReference>
<sequence length="380" mass="41374">MTAPLTSVRKGLRIVHVVRQFLPNRGGLEDVVANLCRAQLRMGFRPSVVTLDRLFSDPGRLLEREELIDGIPVRRIPYRGTSRYPLAPSVFAHLSDADIVHVHAIDFFFDALALGWVLHRKPLVATTHGGFFHTRDFSGLKAIWMRGPTRLSSLAYRGIAGCSANDARMFEAVAPGKVRVIENGVDLGKFRGASSPEPVRRLVSIGRFSKNKRPENLIATMSELLRSGADWHLDMIGVESDWSEAALRDAVARAGLARQIDIHIGLDDAGARDVLGRASLFVSASDFEGFGLSLIEAMSAGLIPIVQPNAAFTALAGAYPVIRLADFAAPSEAASVVTEAFSSLEASRGALKPDIEALAPYSWQQVALNYRAFYEDALRG</sequence>
<proteinExistence type="predicted"/>
<evidence type="ECO:0000259" key="2">
    <source>
        <dbReference type="Pfam" id="PF13439"/>
    </source>
</evidence>
<feature type="domain" description="Glycosyltransferase subfamily 4-like N-terminal" evidence="2">
    <location>
        <begin position="26"/>
        <end position="187"/>
    </location>
</feature>
<dbReference type="GO" id="GO:0016758">
    <property type="term" value="F:hexosyltransferase activity"/>
    <property type="evidence" value="ECO:0007669"/>
    <property type="project" value="TreeGrafter"/>
</dbReference>